<dbReference type="Gene3D" id="2.70.70.10">
    <property type="entry name" value="Glucose Permease (Domain IIA)"/>
    <property type="match status" value="1"/>
</dbReference>
<comment type="caution">
    <text evidence="3">The sequence shown here is derived from an EMBL/GenBank/DDBJ whole genome shotgun (WGS) entry which is preliminary data.</text>
</comment>
<dbReference type="CDD" id="cd12797">
    <property type="entry name" value="M23_peptidase"/>
    <property type="match status" value="1"/>
</dbReference>
<dbReference type="PANTHER" id="PTHR21666:SF270">
    <property type="entry name" value="MUREIN HYDROLASE ACTIVATOR ENVC"/>
    <property type="match status" value="1"/>
</dbReference>
<dbReference type="GO" id="GO:0004222">
    <property type="term" value="F:metalloendopeptidase activity"/>
    <property type="evidence" value="ECO:0007669"/>
    <property type="project" value="TreeGrafter"/>
</dbReference>
<accession>A0A923NJN5</accession>
<dbReference type="Pfam" id="PF01551">
    <property type="entry name" value="Peptidase_M23"/>
    <property type="match status" value="1"/>
</dbReference>
<keyword evidence="1" id="KW-0732">Signal</keyword>
<dbReference type="SUPFAM" id="SSF51261">
    <property type="entry name" value="Duplicated hybrid motif"/>
    <property type="match status" value="1"/>
</dbReference>
<evidence type="ECO:0000313" key="4">
    <source>
        <dbReference type="Proteomes" id="UP000602647"/>
    </source>
</evidence>
<evidence type="ECO:0000313" key="3">
    <source>
        <dbReference type="EMBL" id="MBC6679206.1"/>
    </source>
</evidence>
<evidence type="ECO:0000256" key="1">
    <source>
        <dbReference type="SAM" id="SignalP"/>
    </source>
</evidence>
<dbReference type="EMBL" id="JACRYT010000003">
    <property type="protein sequence ID" value="MBC6679206.1"/>
    <property type="molecule type" value="Genomic_DNA"/>
</dbReference>
<keyword evidence="4" id="KW-1185">Reference proteome</keyword>
<dbReference type="AlphaFoldDB" id="A0A923NJN5"/>
<reference evidence="3" key="1">
    <citation type="submission" date="2020-08" db="EMBL/GenBank/DDBJ databases">
        <title>Genome public.</title>
        <authorList>
            <person name="Liu C."/>
            <person name="Sun Q."/>
        </authorList>
    </citation>
    <scope>NUCLEOTIDE SEQUENCE</scope>
    <source>
        <strain evidence="3">BX12</strain>
    </source>
</reference>
<dbReference type="PANTHER" id="PTHR21666">
    <property type="entry name" value="PEPTIDASE-RELATED"/>
    <property type="match status" value="1"/>
</dbReference>
<dbReference type="InterPro" id="IPR016047">
    <property type="entry name" value="M23ase_b-sheet_dom"/>
</dbReference>
<proteinExistence type="predicted"/>
<feature type="signal peptide" evidence="1">
    <location>
        <begin position="1"/>
        <end position="25"/>
    </location>
</feature>
<dbReference type="Proteomes" id="UP000602647">
    <property type="component" value="Unassembled WGS sequence"/>
</dbReference>
<sequence>MWKSKLFKQTGICLLIVLAFFAAQKSNIPQLNRGSEAAVAYLSKNYTVSDVLTFARDSAKAVAKAPAAVTNAVLSAEEGSRYGEPIDDVKNGETVTVHAVAAGTVSAVGENEKIGKFIKILHGEDAESIYGNCEEIHVKELERVKKGQAIGTFKKEKNTEFYYRLSELN</sequence>
<dbReference type="RefSeq" id="WP_187302308.1">
    <property type="nucleotide sequence ID" value="NZ_CBCTQH010000087.1"/>
</dbReference>
<feature type="chain" id="PRO_5039268246" evidence="1">
    <location>
        <begin position="26"/>
        <end position="169"/>
    </location>
</feature>
<dbReference type="InterPro" id="IPR011055">
    <property type="entry name" value="Dup_hybrid_motif"/>
</dbReference>
<dbReference type="InterPro" id="IPR050570">
    <property type="entry name" value="Cell_wall_metabolism_enzyme"/>
</dbReference>
<protein>
    <submittedName>
        <fullName evidence="3">M23 family metallopeptidase</fullName>
    </submittedName>
</protein>
<evidence type="ECO:0000259" key="2">
    <source>
        <dbReference type="Pfam" id="PF01551"/>
    </source>
</evidence>
<feature type="domain" description="M23ase beta-sheet core" evidence="2">
    <location>
        <begin position="91"/>
        <end position="158"/>
    </location>
</feature>
<organism evidence="3 4">
    <name type="scientific">Zhenpiania hominis</name>
    <dbReference type="NCBI Taxonomy" id="2763644"/>
    <lineage>
        <taxon>Bacteria</taxon>
        <taxon>Bacillati</taxon>
        <taxon>Bacillota</taxon>
        <taxon>Clostridia</taxon>
        <taxon>Peptostreptococcales</taxon>
        <taxon>Anaerovoracaceae</taxon>
        <taxon>Zhenpiania</taxon>
    </lineage>
</organism>
<name>A0A923NJN5_9FIRM</name>
<gene>
    <name evidence="3" type="ORF">H9L42_05120</name>
</gene>